<dbReference type="Proteomes" id="UP000550354">
    <property type="component" value="Unassembled WGS sequence"/>
</dbReference>
<comment type="caution">
    <text evidence="2">The sequence shown here is derived from an EMBL/GenBank/DDBJ whole genome shotgun (WGS) entry which is preliminary data.</text>
</comment>
<dbReference type="AlphaFoldDB" id="A0A838XMS6"/>
<accession>A0A838XMS6</accession>
<evidence type="ECO:0000313" key="3">
    <source>
        <dbReference type="Proteomes" id="UP000550354"/>
    </source>
</evidence>
<dbReference type="InterPro" id="IPR028974">
    <property type="entry name" value="TSP_type-3_rpt"/>
</dbReference>
<reference evidence="2 3" key="1">
    <citation type="submission" date="2020-07" db="EMBL/GenBank/DDBJ databases">
        <title>Draft genome and description of Aeromicrobium phoceense strain Marseille-Q0843 isolated from healthy skin swab.</title>
        <authorList>
            <person name="Boxberger M."/>
            <person name="La Scola B."/>
        </authorList>
    </citation>
    <scope>NUCLEOTIDE SEQUENCE [LARGE SCALE GENOMIC DNA]</scope>
    <source>
        <strain evidence="2 3">Marseille-Q0843</strain>
    </source>
</reference>
<evidence type="ECO:0008006" key="4">
    <source>
        <dbReference type="Google" id="ProtNLM"/>
    </source>
</evidence>
<feature type="region of interest" description="Disordered" evidence="1">
    <location>
        <begin position="38"/>
        <end position="86"/>
    </location>
</feature>
<dbReference type="EMBL" id="JACEOG010000001">
    <property type="protein sequence ID" value="MBA4608253.1"/>
    <property type="molecule type" value="Genomic_DNA"/>
</dbReference>
<gene>
    <name evidence="2" type="ORF">H1W00_07165</name>
</gene>
<keyword evidence="3" id="KW-1185">Reference proteome</keyword>
<name>A0A838XMS6_9ACTN</name>
<proteinExistence type="predicted"/>
<dbReference type="RefSeq" id="WP_181754982.1">
    <property type="nucleotide sequence ID" value="NZ_JACEOG010000001.1"/>
</dbReference>
<dbReference type="PROSITE" id="PS51257">
    <property type="entry name" value="PROKAR_LIPOPROTEIN"/>
    <property type="match status" value="1"/>
</dbReference>
<evidence type="ECO:0000256" key="1">
    <source>
        <dbReference type="SAM" id="MobiDB-lite"/>
    </source>
</evidence>
<sequence>MYRFPSLSTSPTSPRTRRYLTVIVAVLMLGISCSACGEDSGDSEVAAEVKDQDSDGVPDDEDAFPRDASESSDVDGNGVGDKEDARIKAEAEAKAIAEADAKATAKAEAEEAAEAKAAESFKMPKLAGENLQLAQDMLQALGSYGLIQNDALELGRFQVLDANWKVCAQKPKAGKKVPIDTIVELDAVKLEESCP</sequence>
<dbReference type="GO" id="GO:0005509">
    <property type="term" value="F:calcium ion binding"/>
    <property type="evidence" value="ECO:0007669"/>
    <property type="project" value="InterPro"/>
</dbReference>
<dbReference type="Gene3D" id="4.10.1080.10">
    <property type="entry name" value="TSP type-3 repeat"/>
    <property type="match status" value="1"/>
</dbReference>
<evidence type="ECO:0000313" key="2">
    <source>
        <dbReference type="EMBL" id="MBA4608253.1"/>
    </source>
</evidence>
<protein>
    <recommendedName>
        <fullName evidence="4">PASTA domain-containing protein</fullName>
    </recommendedName>
</protein>
<dbReference type="Gene3D" id="3.30.10.20">
    <property type="match status" value="1"/>
</dbReference>
<organism evidence="2 3">
    <name type="scientific">Aeromicrobium phoceense</name>
    <dbReference type="NCBI Taxonomy" id="2754045"/>
    <lineage>
        <taxon>Bacteria</taxon>
        <taxon>Bacillati</taxon>
        <taxon>Actinomycetota</taxon>
        <taxon>Actinomycetes</taxon>
        <taxon>Propionibacteriales</taxon>
        <taxon>Nocardioidaceae</taxon>
        <taxon>Aeromicrobium</taxon>
    </lineage>
</organism>